<name>A0A1I5TJX5_9BACT</name>
<dbReference type="Proteomes" id="UP000199227">
    <property type="component" value="Unassembled WGS sequence"/>
</dbReference>
<gene>
    <name evidence="1" type="ORF">SAMN05216234_14511</name>
</gene>
<keyword evidence="2" id="KW-1185">Reference proteome</keyword>
<organism evidence="1 2">
    <name type="scientific">Hydrogenimonas thermophila</name>
    <dbReference type="NCBI Taxonomy" id="223786"/>
    <lineage>
        <taxon>Bacteria</taxon>
        <taxon>Pseudomonadati</taxon>
        <taxon>Campylobacterota</taxon>
        <taxon>Epsilonproteobacteria</taxon>
        <taxon>Campylobacterales</taxon>
        <taxon>Hydrogenimonadaceae</taxon>
        <taxon>Hydrogenimonas</taxon>
    </lineage>
</organism>
<dbReference type="STRING" id="223786.SAMN05216234_14511"/>
<sequence>MPYKYKVPLKNKIIIYKRKKKITKHKKRVCTKTFFKSEVIFREWLDNNIERFDHKPVKLKSNLYYFEGITKKILLVLWFELPEAGLWIQHKENNKLYDDFISIEYIGCESFLPQKGYFDADRVDKNFKYFKTQEELYINEVYENIISTCNKLFKKDNALYLLDSDGVVSGFIESKDKNIKQIKNTILFKFDLFKDTV</sequence>
<dbReference type="EMBL" id="FOXB01000045">
    <property type="protein sequence ID" value="SFP83374.1"/>
    <property type="molecule type" value="Genomic_DNA"/>
</dbReference>
<evidence type="ECO:0000313" key="2">
    <source>
        <dbReference type="Proteomes" id="UP000199227"/>
    </source>
</evidence>
<dbReference type="RefSeq" id="WP_092913832.1">
    <property type="nucleotide sequence ID" value="NZ_CP136592.1"/>
</dbReference>
<evidence type="ECO:0000313" key="1">
    <source>
        <dbReference type="EMBL" id="SFP83374.1"/>
    </source>
</evidence>
<dbReference type="AlphaFoldDB" id="A0A1I5TJX5"/>
<protein>
    <submittedName>
        <fullName evidence="1">Uncharacterized protein</fullName>
    </submittedName>
</protein>
<reference evidence="1 2" key="1">
    <citation type="submission" date="2016-10" db="EMBL/GenBank/DDBJ databases">
        <authorList>
            <person name="de Groot N.N."/>
        </authorList>
    </citation>
    <scope>NUCLEOTIDE SEQUENCE [LARGE SCALE GENOMIC DNA]</scope>
    <source>
        <strain evidence="1 2">EP1-55-1</strain>
    </source>
</reference>
<accession>A0A1I5TJX5</accession>
<proteinExistence type="predicted"/>